<proteinExistence type="predicted"/>
<keyword evidence="2" id="KW-1185">Reference proteome</keyword>
<dbReference type="EMBL" id="KV440977">
    <property type="protein sequence ID" value="OAD75524.1"/>
    <property type="molecule type" value="Genomic_DNA"/>
</dbReference>
<dbReference type="InParanoid" id="A0A167NAT7"/>
<name>A0A167NAT7_PHYB8</name>
<dbReference type="VEuPathDB" id="FungiDB:PHYBLDRAFT_64435"/>
<dbReference type="GeneID" id="29002202"/>
<sequence>MKPPIVDATYKTNCAKISLVCIESVYNLNKHNVFDEHLELFKLLSSQKDFQSKEQLEVNNDISTKVIEKRTLDKYFEDEWMSCGDPDTQMLDLAHIKTYSYWDNIVAIILSV</sequence>
<gene>
    <name evidence="1" type="ORF">PHYBLDRAFT_64435</name>
</gene>
<evidence type="ECO:0000313" key="2">
    <source>
        <dbReference type="Proteomes" id="UP000077315"/>
    </source>
</evidence>
<dbReference type="RefSeq" id="XP_018293564.1">
    <property type="nucleotide sequence ID" value="XM_018441296.1"/>
</dbReference>
<organism evidence="1 2">
    <name type="scientific">Phycomyces blakesleeanus (strain ATCC 8743b / DSM 1359 / FGSC 10004 / NBRC 33097 / NRRL 1555)</name>
    <dbReference type="NCBI Taxonomy" id="763407"/>
    <lineage>
        <taxon>Eukaryota</taxon>
        <taxon>Fungi</taxon>
        <taxon>Fungi incertae sedis</taxon>
        <taxon>Mucoromycota</taxon>
        <taxon>Mucoromycotina</taxon>
        <taxon>Mucoromycetes</taxon>
        <taxon>Mucorales</taxon>
        <taxon>Phycomycetaceae</taxon>
        <taxon>Phycomyces</taxon>
    </lineage>
</organism>
<protein>
    <submittedName>
        <fullName evidence="1">Uncharacterized protein</fullName>
    </submittedName>
</protein>
<accession>A0A167NAT7</accession>
<dbReference type="Proteomes" id="UP000077315">
    <property type="component" value="Unassembled WGS sequence"/>
</dbReference>
<evidence type="ECO:0000313" key="1">
    <source>
        <dbReference type="EMBL" id="OAD75524.1"/>
    </source>
</evidence>
<reference evidence="2" key="1">
    <citation type="submission" date="2015-06" db="EMBL/GenBank/DDBJ databases">
        <title>Expansion of signal transduction pathways in fungi by whole-genome duplication.</title>
        <authorList>
            <consortium name="DOE Joint Genome Institute"/>
            <person name="Corrochano L.M."/>
            <person name="Kuo A."/>
            <person name="Marcet-Houben M."/>
            <person name="Polaino S."/>
            <person name="Salamov A."/>
            <person name="Villalobos J.M."/>
            <person name="Alvarez M.I."/>
            <person name="Avalos J."/>
            <person name="Benito E.P."/>
            <person name="Benoit I."/>
            <person name="Burger G."/>
            <person name="Camino L.P."/>
            <person name="Canovas D."/>
            <person name="Cerda-Olmedo E."/>
            <person name="Cheng J.-F."/>
            <person name="Dominguez A."/>
            <person name="Elias M."/>
            <person name="Eslava A.P."/>
            <person name="Glaser F."/>
            <person name="Grimwood J."/>
            <person name="Gutierrez G."/>
            <person name="Heitman J."/>
            <person name="Henrissat B."/>
            <person name="Iturriaga E.A."/>
            <person name="Lang B.F."/>
            <person name="Lavin J.L."/>
            <person name="Lee S."/>
            <person name="Li W."/>
            <person name="Lindquist E."/>
            <person name="Lopez-Garcia S."/>
            <person name="Luque E.M."/>
            <person name="Marcos A.T."/>
            <person name="Martin J."/>
            <person name="McCluskey K."/>
            <person name="Medina H.R."/>
            <person name="Miralles-Duran A."/>
            <person name="Miyazaki A."/>
            <person name="Munoz-Torres E."/>
            <person name="Oguiza J.A."/>
            <person name="Ohm R."/>
            <person name="Olmedo M."/>
            <person name="Orejas M."/>
            <person name="Ortiz-Castellanos L."/>
            <person name="Pisabarro A.G."/>
            <person name="Rodriguez-Romero J."/>
            <person name="Ruiz-Herrera J."/>
            <person name="Ruiz-Vazquez R."/>
            <person name="Sanz C."/>
            <person name="Schackwitz W."/>
            <person name="Schmutz J."/>
            <person name="Shahriari M."/>
            <person name="Shelest E."/>
            <person name="Silva-Franco F."/>
            <person name="Soanes D."/>
            <person name="Syed K."/>
            <person name="Tagua V.G."/>
            <person name="Talbot N.J."/>
            <person name="Thon M."/>
            <person name="De vries R.P."/>
            <person name="Wiebenga A."/>
            <person name="Yadav J.S."/>
            <person name="Braun E.L."/>
            <person name="Baker S."/>
            <person name="Garre V."/>
            <person name="Horwitz B."/>
            <person name="Torres-Martinez S."/>
            <person name="Idnurm A."/>
            <person name="Herrera-Estrella A."/>
            <person name="Gabaldon T."/>
            <person name="Grigoriev I.V."/>
        </authorList>
    </citation>
    <scope>NUCLEOTIDE SEQUENCE [LARGE SCALE GENOMIC DNA]</scope>
    <source>
        <strain evidence="2">NRRL 1555(-)</strain>
    </source>
</reference>
<dbReference type="AlphaFoldDB" id="A0A167NAT7"/>